<protein>
    <recommendedName>
        <fullName evidence="4">Ricin-type beta-trefoil lectin domain-containing protein</fullName>
    </recommendedName>
</protein>
<feature type="region of interest" description="Disordered" evidence="1">
    <location>
        <begin position="1"/>
        <end position="33"/>
    </location>
</feature>
<sequence>MTAANRKAGQDGGHLGPAVPPGGATRGTAVRKPTRRLPAVIVALAAATATLPIGGTASAAGPPGTTAPDPGETRTASPTGWRSAYNNRCVDADLDTIGGNGTKVQFWDCNGQPQQRFY</sequence>
<dbReference type="Proteomes" id="UP000198318">
    <property type="component" value="Unassembled WGS sequence"/>
</dbReference>
<evidence type="ECO:0008006" key="4">
    <source>
        <dbReference type="Google" id="ProtNLM"/>
    </source>
</evidence>
<name>A0A239NHU2_9ACTN</name>
<dbReference type="SUPFAM" id="SSF50370">
    <property type="entry name" value="Ricin B-like lectins"/>
    <property type="match status" value="1"/>
</dbReference>
<feature type="region of interest" description="Disordered" evidence="1">
    <location>
        <begin position="52"/>
        <end position="80"/>
    </location>
</feature>
<evidence type="ECO:0000313" key="3">
    <source>
        <dbReference type="Proteomes" id="UP000198318"/>
    </source>
</evidence>
<evidence type="ECO:0000256" key="1">
    <source>
        <dbReference type="SAM" id="MobiDB-lite"/>
    </source>
</evidence>
<feature type="compositionally biased region" description="Low complexity" evidence="1">
    <location>
        <begin position="52"/>
        <end position="70"/>
    </location>
</feature>
<dbReference type="AlphaFoldDB" id="A0A239NHU2"/>
<proteinExistence type="predicted"/>
<reference evidence="2 3" key="1">
    <citation type="submission" date="2017-06" db="EMBL/GenBank/DDBJ databases">
        <authorList>
            <person name="Kim H.J."/>
            <person name="Triplett B.A."/>
        </authorList>
    </citation>
    <scope>NUCLEOTIDE SEQUENCE [LARGE SCALE GENOMIC DNA]</scope>
    <source>
        <strain evidence="2 3">DSM 44715</strain>
    </source>
</reference>
<evidence type="ECO:0000313" key="2">
    <source>
        <dbReference type="EMBL" id="SNT53898.1"/>
    </source>
</evidence>
<keyword evidence="3" id="KW-1185">Reference proteome</keyword>
<accession>A0A239NHU2</accession>
<gene>
    <name evidence="2" type="ORF">SAMN05443665_10413</name>
</gene>
<dbReference type="EMBL" id="FZOR01000041">
    <property type="protein sequence ID" value="SNT53898.1"/>
    <property type="molecule type" value="Genomic_DNA"/>
</dbReference>
<dbReference type="Gene3D" id="2.80.10.50">
    <property type="match status" value="1"/>
</dbReference>
<dbReference type="InterPro" id="IPR035992">
    <property type="entry name" value="Ricin_B-like_lectins"/>
</dbReference>
<organism evidence="2 3">
    <name type="scientific">Actinomadura meyerae</name>
    <dbReference type="NCBI Taxonomy" id="240840"/>
    <lineage>
        <taxon>Bacteria</taxon>
        <taxon>Bacillati</taxon>
        <taxon>Actinomycetota</taxon>
        <taxon>Actinomycetes</taxon>
        <taxon>Streptosporangiales</taxon>
        <taxon>Thermomonosporaceae</taxon>
        <taxon>Actinomadura</taxon>
    </lineage>
</organism>